<dbReference type="InterPro" id="IPR035892">
    <property type="entry name" value="C2_domain_sf"/>
</dbReference>
<evidence type="ECO:0000313" key="5">
    <source>
        <dbReference type="EMBL" id="HDC17931.1"/>
    </source>
</evidence>
<protein>
    <submittedName>
        <fullName evidence="5">Multiple C2 and transmembrane domain-containing protein 1 isoform S</fullName>
    </submittedName>
</protein>
<evidence type="ECO:0000256" key="3">
    <source>
        <dbReference type="ARBA" id="ARBA00022837"/>
    </source>
</evidence>
<dbReference type="EMBL" id="DQIR01235421">
    <property type="protein sequence ID" value="HDB90898.1"/>
    <property type="molecule type" value="Transcribed_RNA"/>
</dbReference>
<proteinExistence type="inferred from homology"/>
<keyword evidence="3" id="KW-0106">Calcium</keyword>
<keyword evidence="5" id="KW-0812">Transmembrane</keyword>
<feature type="domain" description="C2" evidence="4">
    <location>
        <begin position="20"/>
        <end position="138"/>
    </location>
</feature>
<keyword evidence="5" id="KW-0472">Membrane</keyword>
<evidence type="ECO:0000259" key="4">
    <source>
        <dbReference type="PROSITE" id="PS50004"/>
    </source>
</evidence>
<dbReference type="FunFam" id="2.60.40.150:FF:000068">
    <property type="entry name" value="multiple C2 and transmembrane domain-containing protein 1 isoform X2"/>
    <property type="match status" value="1"/>
</dbReference>
<reference evidence="5" key="1">
    <citation type="journal article" date="2019" name="PeerJ">
        <title>Genes of the pig, Sus scrofa, reconstructed with EvidentialGene.</title>
        <authorList>
            <person name="Gilbert D.G."/>
        </authorList>
    </citation>
    <scope>NUCLEOTIDE SEQUENCE</scope>
</reference>
<accession>A0A480YCP9</accession>
<dbReference type="SMART" id="SM00239">
    <property type="entry name" value="C2"/>
    <property type="match status" value="2"/>
</dbReference>
<feature type="domain" description="C2" evidence="4">
    <location>
        <begin position="230"/>
        <end position="347"/>
    </location>
</feature>
<dbReference type="CDD" id="cd04042">
    <property type="entry name" value="C2A_MCTP_PRT"/>
    <property type="match status" value="1"/>
</dbReference>
<name>A0A480YCP9_PIG</name>
<dbReference type="GO" id="GO:0046872">
    <property type="term" value="F:metal ion binding"/>
    <property type="evidence" value="ECO:0007669"/>
    <property type="project" value="UniProtKB-KW"/>
</dbReference>
<evidence type="ECO:0000256" key="1">
    <source>
        <dbReference type="ARBA" id="ARBA00007923"/>
    </source>
</evidence>
<dbReference type="FunFam" id="2.60.40.150:FF:000050">
    <property type="entry name" value="Multiple C2 and transmembrane domain containing 1"/>
    <property type="match status" value="1"/>
</dbReference>
<dbReference type="PRINTS" id="PR00360">
    <property type="entry name" value="C2DOMAIN"/>
</dbReference>
<evidence type="ECO:0000256" key="2">
    <source>
        <dbReference type="ARBA" id="ARBA00022723"/>
    </source>
</evidence>
<dbReference type="PANTHER" id="PTHR45911:SF3">
    <property type="entry name" value="DYSFERLIN-RELATED"/>
    <property type="match status" value="1"/>
</dbReference>
<dbReference type="InterPro" id="IPR000008">
    <property type="entry name" value="C2_dom"/>
</dbReference>
<dbReference type="Pfam" id="PF00168">
    <property type="entry name" value="C2"/>
    <property type="match status" value="2"/>
</dbReference>
<keyword evidence="2" id="KW-0479">Metal-binding</keyword>
<dbReference type="CDD" id="cd08376">
    <property type="entry name" value="C2B_MCTP_PRT"/>
    <property type="match status" value="1"/>
</dbReference>
<dbReference type="SUPFAM" id="SSF49562">
    <property type="entry name" value="C2 domain (Calcium/lipid-binding domain, CaLB)"/>
    <property type="match status" value="2"/>
</dbReference>
<sequence length="454" mass="51711">MLDSCKLKSACNLPVIYNKKIHTAGTSNADVPLADPGMYQLDITLKRGQSLAARDRGGTSDPYVKFKIGGKEVFRSKIIHKNLNPVWEEKACLLVDHLREPLYIKVFDYDFGLQDDFMGSAFLDLTQLELNRPTDVTLTLKDPHYPDHDLGTILLSVILTPKEGEHRDVTMLMRKSWKRSSKELSENEVVGSYFSVKSFFWRTRGRPAFPIQGFCRAELQSAHYQNAHLQTQSLRLSDVHRKSHLWRGIVSITLIEGRDLKAMDSNGLSDPYVKFRLGHQKYKSKIMPKTLNPQWREQFDFHLYEERGGIIDITAWDKDAGKRDDFIGRCQIDLSALSREQTHKLELQLEEGEGHLVLLVTLTASATVSISDLSINSLEDQKEREEILRRYSPLRIFHNLKDVGFLQVKVIRAEGLMAADVTGKKECCSPVACISSSTRHLPHLLIENFMSPMG</sequence>
<dbReference type="AlphaFoldDB" id="A0A480YCP9"/>
<dbReference type="Gene3D" id="2.60.40.150">
    <property type="entry name" value="C2 domain"/>
    <property type="match status" value="2"/>
</dbReference>
<dbReference type="PROSITE" id="PS50004">
    <property type="entry name" value="C2"/>
    <property type="match status" value="2"/>
</dbReference>
<dbReference type="EMBL" id="DQIR01262453">
    <property type="protein sequence ID" value="HDC17931.1"/>
    <property type="molecule type" value="Transcribed_RNA"/>
</dbReference>
<organism evidence="5">
    <name type="scientific">Sus scrofa</name>
    <name type="common">Pig</name>
    <dbReference type="NCBI Taxonomy" id="9823"/>
    <lineage>
        <taxon>Eukaryota</taxon>
        <taxon>Metazoa</taxon>
        <taxon>Chordata</taxon>
        <taxon>Craniata</taxon>
        <taxon>Vertebrata</taxon>
        <taxon>Euteleostomi</taxon>
        <taxon>Mammalia</taxon>
        <taxon>Eutheria</taxon>
        <taxon>Laurasiatheria</taxon>
        <taxon>Artiodactyla</taxon>
        <taxon>Suina</taxon>
        <taxon>Suidae</taxon>
        <taxon>Sus</taxon>
    </lineage>
</organism>
<dbReference type="PANTHER" id="PTHR45911">
    <property type="entry name" value="C2 DOMAIN-CONTAINING PROTEIN"/>
    <property type="match status" value="1"/>
</dbReference>
<comment type="similarity">
    <text evidence="1">Belongs to the MCTP family.</text>
</comment>